<evidence type="ECO:0000256" key="6">
    <source>
        <dbReference type="ARBA" id="ARBA00022824"/>
    </source>
</evidence>
<feature type="signal peptide" evidence="14">
    <location>
        <begin position="1"/>
        <end position="27"/>
    </location>
</feature>
<evidence type="ECO:0000256" key="1">
    <source>
        <dbReference type="ARBA" id="ARBA00004115"/>
    </source>
</evidence>
<comment type="subunit">
    <text evidence="10">Heterotetramer of TRAP-alpha, TRAP-beta, TRAP-delta and TRAP-gamma. Interacts with palmitoylated calnexin (CALX), the interaction is required for efficient folding of glycosylated proteins.</text>
</comment>
<dbReference type="InterPro" id="IPR005595">
    <property type="entry name" value="TRAP_alpha"/>
</dbReference>
<evidence type="ECO:0000256" key="7">
    <source>
        <dbReference type="ARBA" id="ARBA00022989"/>
    </source>
</evidence>
<name>A0A6G1SC22_9ACAR</name>
<evidence type="ECO:0000313" key="15">
    <source>
        <dbReference type="EMBL" id="MDE47948.1"/>
    </source>
</evidence>
<dbReference type="Pfam" id="PF03896">
    <property type="entry name" value="TRAP_alpha"/>
    <property type="match status" value="1"/>
</dbReference>
<evidence type="ECO:0000256" key="12">
    <source>
        <dbReference type="SAM" id="MobiDB-lite"/>
    </source>
</evidence>
<sequence length="270" mass="30098">MSHKLKIIALCLIASLVAINSLSIVRADEDPLEPDQATPGGSDDMDTVVTEAPTESGPQPNDDADVTFMFTRPQAEKPYEFPIGKEVHFLVGLKNKGQKDLQVQTIDASFRYSLDFNYILQNFTSYPYNKLVEPNRETTVGYTLFISEQYAARAYGFTVNLLYSDKDGVQYQNTVFNETVTLIELDEGLDSESFFLYIILAGLLALMGYGLNQLYIKYVNPSRRSSIKPKVEQEKVASTKEVDYDWLPPSMVANLKKTSSGAASKKAPAN</sequence>
<keyword evidence="5 14" id="KW-0732">Signal</keyword>
<organism evidence="15">
    <name type="scientific">Aceria tosichella</name>
    <name type="common">wheat curl mite</name>
    <dbReference type="NCBI Taxonomy" id="561515"/>
    <lineage>
        <taxon>Eukaryota</taxon>
        <taxon>Metazoa</taxon>
        <taxon>Ecdysozoa</taxon>
        <taxon>Arthropoda</taxon>
        <taxon>Chelicerata</taxon>
        <taxon>Arachnida</taxon>
        <taxon>Acari</taxon>
        <taxon>Acariformes</taxon>
        <taxon>Trombidiformes</taxon>
        <taxon>Prostigmata</taxon>
        <taxon>Eupodina</taxon>
        <taxon>Eriophyoidea</taxon>
        <taxon>Eriophyidae</taxon>
        <taxon>Eriophyinae</taxon>
        <taxon>Aceriini</taxon>
        <taxon>Aceria</taxon>
    </lineage>
</organism>
<accession>A0A6G1SC22</accession>
<keyword evidence="8 13" id="KW-0472">Membrane</keyword>
<keyword evidence="6" id="KW-0256">Endoplasmic reticulum</keyword>
<dbReference type="GO" id="GO:0005789">
    <property type="term" value="C:endoplasmic reticulum membrane"/>
    <property type="evidence" value="ECO:0007669"/>
    <property type="project" value="UniProtKB-SubCell"/>
</dbReference>
<evidence type="ECO:0000256" key="9">
    <source>
        <dbReference type="ARBA" id="ARBA00025620"/>
    </source>
</evidence>
<proteinExistence type="inferred from homology"/>
<keyword evidence="4 13" id="KW-0812">Transmembrane</keyword>
<comment type="similarity">
    <text evidence="2">Belongs to the TRAP-alpha family.</text>
</comment>
<feature type="chain" id="PRO_5026128447" description="Translocon-associated protein subunit alpha" evidence="14">
    <location>
        <begin position="28"/>
        <end position="270"/>
    </location>
</feature>
<dbReference type="PANTHER" id="PTHR12924:SF0">
    <property type="entry name" value="TRANSLOCON-ASSOCIATED PROTEIN SUBUNIT ALPHA"/>
    <property type="match status" value="1"/>
</dbReference>
<evidence type="ECO:0000256" key="14">
    <source>
        <dbReference type="SAM" id="SignalP"/>
    </source>
</evidence>
<dbReference type="AlphaFoldDB" id="A0A6G1SC22"/>
<dbReference type="EMBL" id="GGYP01003177">
    <property type="protein sequence ID" value="MDE47948.1"/>
    <property type="molecule type" value="Transcribed_RNA"/>
</dbReference>
<feature type="transmembrane region" description="Helical" evidence="13">
    <location>
        <begin position="194"/>
        <end position="216"/>
    </location>
</feature>
<comment type="subcellular location">
    <subcellularLocation>
        <location evidence="1">Endoplasmic reticulum membrane</location>
        <topology evidence="1">Single-pass type I membrane protein</topology>
    </subcellularLocation>
</comment>
<evidence type="ECO:0000256" key="2">
    <source>
        <dbReference type="ARBA" id="ARBA00006776"/>
    </source>
</evidence>
<evidence type="ECO:0000256" key="5">
    <source>
        <dbReference type="ARBA" id="ARBA00022729"/>
    </source>
</evidence>
<gene>
    <name evidence="15" type="primary">SSR1_1</name>
    <name evidence="15" type="ORF">g.10152</name>
</gene>
<evidence type="ECO:0000256" key="13">
    <source>
        <dbReference type="SAM" id="Phobius"/>
    </source>
</evidence>
<evidence type="ECO:0000256" key="11">
    <source>
        <dbReference type="ARBA" id="ARBA00031071"/>
    </source>
</evidence>
<protein>
    <recommendedName>
        <fullName evidence="3">Translocon-associated protein subunit alpha</fullName>
    </recommendedName>
    <alternativeName>
        <fullName evidence="11">Signal sequence receptor subunit alpha</fullName>
    </alternativeName>
</protein>
<evidence type="ECO:0000256" key="4">
    <source>
        <dbReference type="ARBA" id="ARBA00022692"/>
    </source>
</evidence>
<reference evidence="15" key="1">
    <citation type="submission" date="2018-10" db="EMBL/GenBank/DDBJ databases">
        <title>Transcriptome assembly of Aceria tosichella (Wheat curl mite) Type 2.</title>
        <authorList>
            <person name="Scully E.D."/>
            <person name="Geib S.M."/>
            <person name="Palmer N.A."/>
            <person name="Gupta A.K."/>
            <person name="Sarath G."/>
            <person name="Tatineni S."/>
        </authorList>
    </citation>
    <scope>NUCLEOTIDE SEQUENCE</scope>
    <source>
        <strain evidence="15">LincolnNE</strain>
    </source>
</reference>
<dbReference type="PANTHER" id="PTHR12924">
    <property type="entry name" value="TRANSLOCON-ASSOCIATED PROTEIN, ALPHA SUBUNIT"/>
    <property type="match status" value="1"/>
</dbReference>
<evidence type="ECO:0000256" key="10">
    <source>
        <dbReference type="ARBA" id="ARBA00025854"/>
    </source>
</evidence>
<evidence type="ECO:0000256" key="8">
    <source>
        <dbReference type="ARBA" id="ARBA00023136"/>
    </source>
</evidence>
<evidence type="ECO:0000256" key="3">
    <source>
        <dbReference type="ARBA" id="ARBA00020280"/>
    </source>
</evidence>
<feature type="region of interest" description="Disordered" evidence="12">
    <location>
        <begin position="30"/>
        <end position="64"/>
    </location>
</feature>
<comment type="function">
    <text evidence="9">TRAP proteins are part of a complex whose function is to bind calcium to the ER membrane and thereby regulate the retention of ER resident proteins. May be involved in the recycling of the translocation apparatus after completion of the translocation process or may function as a membrane-bound chaperone facilitating folding of translocated proteins.</text>
</comment>
<keyword evidence="7 13" id="KW-1133">Transmembrane helix</keyword>